<name>A0ABU1UQ69_9ACTN</name>
<evidence type="ECO:0000259" key="2">
    <source>
        <dbReference type="Pfam" id="PF08450"/>
    </source>
</evidence>
<dbReference type="EMBL" id="JAVDWH010000001">
    <property type="protein sequence ID" value="MDR7087317.1"/>
    <property type="molecule type" value="Genomic_DNA"/>
</dbReference>
<keyword evidence="4" id="KW-1185">Reference proteome</keyword>
<evidence type="ECO:0000313" key="4">
    <source>
        <dbReference type="Proteomes" id="UP001257739"/>
    </source>
</evidence>
<dbReference type="InterPro" id="IPR011042">
    <property type="entry name" value="6-blade_b-propeller_TolB-like"/>
</dbReference>
<sequence>MRLKTLVIAALVAGTFAAPNTATAAPNPCAPWTVKVLASGLGSLENVEPDGGKGLFISTTSGVARYTRSGGSKLFAAAASPGGLRVRGNFLYFNTGDSLQSGLLGTADGTIQKLDLRNGKRTTFASGLVMPNGLAFLPDGSAVTSRDLGIVNPTGITRVSPKGVVQPKWSNQSDSNGMAVDPTGKWLYSDETFTLGAKVYRTEIAHPSNRQVVTSLQGLGIFKGLDDLTIATSGKLYIAANLSGEVIRLDPLTKQSCVIASGLKNTSAVKQGRGTTFPSSRLYAVGFDGKLLELIPPAGVKP</sequence>
<keyword evidence="1" id="KW-0732">Signal</keyword>
<organism evidence="3 4">
    <name type="scientific">Aeromicrobium panaciterrae</name>
    <dbReference type="NCBI Taxonomy" id="363861"/>
    <lineage>
        <taxon>Bacteria</taxon>
        <taxon>Bacillati</taxon>
        <taxon>Actinomycetota</taxon>
        <taxon>Actinomycetes</taxon>
        <taxon>Propionibacteriales</taxon>
        <taxon>Nocardioidaceae</taxon>
        <taxon>Aeromicrobium</taxon>
    </lineage>
</organism>
<feature type="chain" id="PRO_5046353302" description="SMP-30/Gluconolactonase/LRE-like region domain-containing protein" evidence="1">
    <location>
        <begin position="25"/>
        <end position="302"/>
    </location>
</feature>
<dbReference type="RefSeq" id="WP_309970718.1">
    <property type="nucleotide sequence ID" value="NZ_JAVDWH010000001.1"/>
</dbReference>
<dbReference type="Pfam" id="PF08450">
    <property type="entry name" value="SGL"/>
    <property type="match status" value="1"/>
</dbReference>
<comment type="caution">
    <text evidence="3">The sequence shown here is derived from an EMBL/GenBank/DDBJ whole genome shotgun (WGS) entry which is preliminary data.</text>
</comment>
<evidence type="ECO:0000313" key="3">
    <source>
        <dbReference type="EMBL" id="MDR7087317.1"/>
    </source>
</evidence>
<dbReference type="Proteomes" id="UP001257739">
    <property type="component" value="Unassembled WGS sequence"/>
</dbReference>
<dbReference type="Gene3D" id="2.120.10.30">
    <property type="entry name" value="TolB, C-terminal domain"/>
    <property type="match status" value="1"/>
</dbReference>
<proteinExistence type="predicted"/>
<dbReference type="SUPFAM" id="SSF63829">
    <property type="entry name" value="Calcium-dependent phosphotriesterase"/>
    <property type="match status" value="1"/>
</dbReference>
<protein>
    <recommendedName>
        <fullName evidence="2">SMP-30/Gluconolactonase/LRE-like region domain-containing protein</fullName>
    </recommendedName>
</protein>
<accession>A0ABU1UQ69</accession>
<feature type="domain" description="SMP-30/Gluconolactonase/LRE-like region" evidence="2">
    <location>
        <begin position="154"/>
        <end position="268"/>
    </location>
</feature>
<dbReference type="InterPro" id="IPR013658">
    <property type="entry name" value="SGL"/>
</dbReference>
<evidence type="ECO:0000256" key="1">
    <source>
        <dbReference type="SAM" id="SignalP"/>
    </source>
</evidence>
<gene>
    <name evidence="3" type="ORF">J2X11_002156</name>
</gene>
<feature type="signal peptide" evidence="1">
    <location>
        <begin position="1"/>
        <end position="24"/>
    </location>
</feature>
<reference evidence="3 4" key="1">
    <citation type="submission" date="2023-07" db="EMBL/GenBank/DDBJ databases">
        <title>Sorghum-associated microbial communities from plants grown in Nebraska, USA.</title>
        <authorList>
            <person name="Schachtman D."/>
        </authorList>
    </citation>
    <scope>NUCLEOTIDE SEQUENCE [LARGE SCALE GENOMIC DNA]</scope>
    <source>
        <strain evidence="3 4">BE248</strain>
    </source>
</reference>